<dbReference type="SUPFAM" id="SSF46626">
    <property type="entry name" value="Cytochrome c"/>
    <property type="match status" value="1"/>
</dbReference>
<feature type="signal peptide" evidence="5">
    <location>
        <begin position="1"/>
        <end position="24"/>
    </location>
</feature>
<dbReference type="InterPro" id="IPR036909">
    <property type="entry name" value="Cyt_c-like_dom_sf"/>
</dbReference>
<sequence>MKISKFAPCAALIFLAAASGAVSAAEQAAAVDHKALVEELKASFSERGTAKLDRFDQSPMQAACSQAGLTGKPLSKAETAAITKAALASVKLPADGQYLGNWKAGEKVAQSGKGMQYTDKPGSVSGGNCYACHQMTKAEISYGNIGPSLLHYGAQRGNGKEVIAYTWNKIYDSHASSACSVMPRFGAAGILTETQLKDVMALLLDPKSPVNDDSVKP</sequence>
<feature type="chain" id="PRO_5020470006" evidence="5">
    <location>
        <begin position="25"/>
        <end position="217"/>
    </location>
</feature>
<dbReference type="GO" id="GO:0020037">
    <property type="term" value="F:heme binding"/>
    <property type="evidence" value="ECO:0007669"/>
    <property type="project" value="InterPro"/>
</dbReference>
<evidence type="ECO:0000256" key="2">
    <source>
        <dbReference type="ARBA" id="ARBA00022723"/>
    </source>
</evidence>
<dbReference type="Proteomes" id="UP000295525">
    <property type="component" value="Unassembled WGS sequence"/>
</dbReference>
<reference evidence="7 8" key="1">
    <citation type="submission" date="2019-03" db="EMBL/GenBank/DDBJ databases">
        <title>Genomic Encyclopedia of Type Strains, Phase IV (KMG-IV): sequencing the most valuable type-strain genomes for metagenomic binning, comparative biology and taxonomic classification.</title>
        <authorList>
            <person name="Goeker M."/>
        </authorList>
    </citation>
    <scope>NUCLEOTIDE SEQUENCE [LARGE SCALE GENOMIC DNA]</scope>
    <source>
        <strain evidence="7 8">DSM 24591</strain>
    </source>
</reference>
<accession>A0A4R3MBE7</accession>
<proteinExistence type="predicted"/>
<keyword evidence="1 4" id="KW-0349">Heme</keyword>
<name>A0A4R3MBE7_9BURK</name>
<keyword evidence="8" id="KW-1185">Reference proteome</keyword>
<dbReference type="Gene3D" id="1.10.760.10">
    <property type="entry name" value="Cytochrome c-like domain"/>
    <property type="match status" value="1"/>
</dbReference>
<evidence type="ECO:0000256" key="5">
    <source>
        <dbReference type="SAM" id="SignalP"/>
    </source>
</evidence>
<organism evidence="7 8">
    <name type="scientific">Paralcaligenes ureilyticus</name>
    <dbReference type="NCBI Taxonomy" id="627131"/>
    <lineage>
        <taxon>Bacteria</taxon>
        <taxon>Pseudomonadati</taxon>
        <taxon>Pseudomonadota</taxon>
        <taxon>Betaproteobacteria</taxon>
        <taxon>Burkholderiales</taxon>
        <taxon>Alcaligenaceae</taxon>
        <taxon>Paralcaligenes</taxon>
    </lineage>
</organism>
<evidence type="ECO:0000256" key="1">
    <source>
        <dbReference type="ARBA" id="ARBA00022617"/>
    </source>
</evidence>
<keyword evidence="2 4" id="KW-0479">Metal-binding</keyword>
<dbReference type="NCBIfam" id="TIGR04485">
    <property type="entry name" value="thiosulf_SoxX"/>
    <property type="match status" value="1"/>
</dbReference>
<gene>
    <name evidence="7" type="ORF">EDC26_10180</name>
</gene>
<protein>
    <submittedName>
        <fullName evidence="7">Monoheme cytochrome SoxX (Sulfur oxidation)</fullName>
    </submittedName>
</protein>
<evidence type="ECO:0000256" key="3">
    <source>
        <dbReference type="ARBA" id="ARBA00023004"/>
    </source>
</evidence>
<dbReference type="InterPro" id="IPR016823">
    <property type="entry name" value="Thiosulf_SoxX_II"/>
</dbReference>
<comment type="caution">
    <text evidence="7">The sequence shown here is derived from an EMBL/GenBank/DDBJ whole genome shotgun (WGS) entry which is preliminary data.</text>
</comment>
<evidence type="ECO:0000256" key="4">
    <source>
        <dbReference type="PROSITE-ProRule" id="PRU00433"/>
    </source>
</evidence>
<dbReference type="OrthoDB" id="8562939at2"/>
<dbReference type="PROSITE" id="PS51007">
    <property type="entry name" value="CYTC"/>
    <property type="match status" value="1"/>
</dbReference>
<dbReference type="InterPro" id="IPR030999">
    <property type="entry name" value="Thiosulf_SoxX"/>
</dbReference>
<keyword evidence="3 4" id="KW-0408">Iron</keyword>
<dbReference type="EMBL" id="SMAJ01000001">
    <property type="protein sequence ID" value="TCT10860.1"/>
    <property type="molecule type" value="Genomic_DNA"/>
</dbReference>
<dbReference type="RefSeq" id="WP_132579299.1">
    <property type="nucleotide sequence ID" value="NZ_SMAJ01000001.1"/>
</dbReference>
<evidence type="ECO:0000313" key="7">
    <source>
        <dbReference type="EMBL" id="TCT10860.1"/>
    </source>
</evidence>
<evidence type="ECO:0000259" key="6">
    <source>
        <dbReference type="PROSITE" id="PS51007"/>
    </source>
</evidence>
<keyword evidence="5" id="KW-0732">Signal</keyword>
<evidence type="ECO:0000313" key="8">
    <source>
        <dbReference type="Proteomes" id="UP000295525"/>
    </source>
</evidence>
<dbReference type="AlphaFoldDB" id="A0A4R3MBE7"/>
<dbReference type="InterPro" id="IPR009056">
    <property type="entry name" value="Cyt_c-like_dom"/>
</dbReference>
<dbReference type="PIRSF" id="PIRSF024608">
    <property type="entry name" value="UCP024608"/>
    <property type="match status" value="1"/>
</dbReference>
<feature type="domain" description="Cytochrome c" evidence="6">
    <location>
        <begin position="109"/>
        <end position="207"/>
    </location>
</feature>
<dbReference type="GO" id="GO:0046872">
    <property type="term" value="F:metal ion binding"/>
    <property type="evidence" value="ECO:0007669"/>
    <property type="project" value="UniProtKB-KW"/>
</dbReference>
<dbReference type="GO" id="GO:0009055">
    <property type="term" value="F:electron transfer activity"/>
    <property type="evidence" value="ECO:0007669"/>
    <property type="project" value="InterPro"/>
</dbReference>